<protein>
    <submittedName>
        <fullName evidence="1">Carbohydrate-binding module family 50 protein</fullName>
    </submittedName>
</protein>
<dbReference type="Proteomes" id="UP000814033">
    <property type="component" value="Unassembled WGS sequence"/>
</dbReference>
<name>A0ACB8R933_9AGAM</name>
<evidence type="ECO:0000313" key="2">
    <source>
        <dbReference type="Proteomes" id="UP000814033"/>
    </source>
</evidence>
<organism evidence="1 2">
    <name type="scientific">Auriscalpium vulgare</name>
    <dbReference type="NCBI Taxonomy" id="40419"/>
    <lineage>
        <taxon>Eukaryota</taxon>
        <taxon>Fungi</taxon>
        <taxon>Dikarya</taxon>
        <taxon>Basidiomycota</taxon>
        <taxon>Agaricomycotina</taxon>
        <taxon>Agaricomycetes</taxon>
        <taxon>Russulales</taxon>
        <taxon>Auriscalpiaceae</taxon>
        <taxon>Auriscalpium</taxon>
    </lineage>
</organism>
<dbReference type="EMBL" id="MU276180">
    <property type="protein sequence ID" value="KAI0040631.1"/>
    <property type="molecule type" value="Genomic_DNA"/>
</dbReference>
<evidence type="ECO:0000313" key="1">
    <source>
        <dbReference type="EMBL" id="KAI0040631.1"/>
    </source>
</evidence>
<reference evidence="1" key="1">
    <citation type="submission" date="2021-02" db="EMBL/GenBank/DDBJ databases">
        <authorList>
            <consortium name="DOE Joint Genome Institute"/>
            <person name="Ahrendt S."/>
            <person name="Looney B.P."/>
            <person name="Miyauchi S."/>
            <person name="Morin E."/>
            <person name="Drula E."/>
            <person name="Courty P.E."/>
            <person name="Chicoki N."/>
            <person name="Fauchery L."/>
            <person name="Kohler A."/>
            <person name="Kuo A."/>
            <person name="Labutti K."/>
            <person name="Pangilinan J."/>
            <person name="Lipzen A."/>
            <person name="Riley R."/>
            <person name="Andreopoulos W."/>
            <person name="He G."/>
            <person name="Johnson J."/>
            <person name="Barry K.W."/>
            <person name="Grigoriev I.V."/>
            <person name="Nagy L."/>
            <person name="Hibbett D."/>
            <person name="Henrissat B."/>
            <person name="Matheny P.B."/>
            <person name="Labbe J."/>
            <person name="Martin F."/>
        </authorList>
    </citation>
    <scope>NUCLEOTIDE SEQUENCE</scope>
    <source>
        <strain evidence="1">FP105234-sp</strain>
    </source>
</reference>
<reference evidence="1" key="2">
    <citation type="journal article" date="2022" name="New Phytol.">
        <title>Evolutionary transition to the ectomycorrhizal habit in the genomes of a hyperdiverse lineage of mushroom-forming fungi.</title>
        <authorList>
            <person name="Looney B."/>
            <person name="Miyauchi S."/>
            <person name="Morin E."/>
            <person name="Drula E."/>
            <person name="Courty P.E."/>
            <person name="Kohler A."/>
            <person name="Kuo A."/>
            <person name="LaButti K."/>
            <person name="Pangilinan J."/>
            <person name="Lipzen A."/>
            <person name="Riley R."/>
            <person name="Andreopoulos W."/>
            <person name="He G."/>
            <person name="Johnson J."/>
            <person name="Nolan M."/>
            <person name="Tritt A."/>
            <person name="Barry K.W."/>
            <person name="Grigoriev I.V."/>
            <person name="Nagy L.G."/>
            <person name="Hibbett D."/>
            <person name="Henrissat B."/>
            <person name="Matheny P.B."/>
            <person name="Labbe J."/>
            <person name="Martin F.M."/>
        </authorList>
    </citation>
    <scope>NUCLEOTIDE SEQUENCE</scope>
    <source>
        <strain evidence="1">FP105234-sp</strain>
    </source>
</reference>
<gene>
    <name evidence="1" type="ORF">FA95DRAFT_1599344</name>
</gene>
<comment type="caution">
    <text evidence="1">The sequence shown here is derived from an EMBL/GenBank/DDBJ whole genome shotgun (WGS) entry which is preliminary data.</text>
</comment>
<sequence length="148" mass="15589">MFTPAPAVLLSVFLWGMSLTSVKAAGPRATCDELYRISTGDTCSTIYSWSGVTPSKLQSLNPGIQCNSLTPGQSICISSYTPVCTVDVTATGTSCVPIVTASNITIAEFYQLNDNVDSACDNLVVGSPYCVSTDQCFPGNTDAFCDQD</sequence>
<keyword evidence="2" id="KW-1185">Reference proteome</keyword>
<proteinExistence type="predicted"/>
<accession>A0ACB8R933</accession>